<name>A0A8S3ZM39_9EUPU</name>
<evidence type="ECO:0000256" key="1">
    <source>
        <dbReference type="ARBA" id="ARBA00022443"/>
    </source>
</evidence>
<dbReference type="GO" id="GO:0090251">
    <property type="term" value="P:protein localization involved in establishment of planar polarity"/>
    <property type="evidence" value="ECO:0007669"/>
    <property type="project" value="TreeGrafter"/>
</dbReference>
<dbReference type="Gene3D" id="2.30.30.40">
    <property type="entry name" value="SH3 Domains"/>
    <property type="match status" value="1"/>
</dbReference>
<keyword evidence="1 2" id="KW-0728">SH3 domain</keyword>
<dbReference type="PANTHER" id="PTHR15176:SF1">
    <property type="entry name" value="NEPHROCYSTIN-1"/>
    <property type="match status" value="1"/>
</dbReference>
<evidence type="ECO:0000259" key="4">
    <source>
        <dbReference type="PROSITE" id="PS50002"/>
    </source>
</evidence>
<dbReference type="OrthoDB" id="10255964at2759"/>
<dbReference type="EMBL" id="CAJHNH020003046">
    <property type="protein sequence ID" value="CAG5128396.1"/>
    <property type="molecule type" value="Genomic_DNA"/>
</dbReference>
<comment type="caution">
    <text evidence="5">The sequence shown here is derived from an EMBL/GenBank/DDBJ whole genome shotgun (WGS) entry which is preliminary data.</text>
</comment>
<dbReference type="InterPro" id="IPR036028">
    <property type="entry name" value="SH3-like_dom_sf"/>
</dbReference>
<feature type="domain" description="SH3" evidence="4">
    <location>
        <begin position="66"/>
        <end position="123"/>
    </location>
</feature>
<dbReference type="InterPro" id="IPR001452">
    <property type="entry name" value="SH3_domain"/>
</dbReference>
<gene>
    <name evidence="5" type="ORF">CUNI_LOCUS13954</name>
</gene>
<dbReference type="AlphaFoldDB" id="A0A8S3ZM39"/>
<evidence type="ECO:0000313" key="6">
    <source>
        <dbReference type="Proteomes" id="UP000678393"/>
    </source>
</evidence>
<dbReference type="PRINTS" id="PR00452">
    <property type="entry name" value="SH3DOMAIN"/>
</dbReference>
<dbReference type="SUPFAM" id="SSF50044">
    <property type="entry name" value="SH3-domain"/>
    <property type="match status" value="1"/>
</dbReference>
<dbReference type="GO" id="GO:0005929">
    <property type="term" value="C:cilium"/>
    <property type="evidence" value="ECO:0007669"/>
    <property type="project" value="TreeGrafter"/>
</dbReference>
<dbReference type="PROSITE" id="PS50002">
    <property type="entry name" value="SH3"/>
    <property type="match status" value="1"/>
</dbReference>
<sequence>KKSATAADDGDTEDDEDEDEEDSEEEDEEEEEEEDREDQDNYKGSTKKKDAKVAMRKKDSDLEVTQSTHRFVAVQEFEGEQDGDLSFKEGDVLTVIDTREDGWWTAENDKGGRGLVPSTFLKV</sequence>
<protein>
    <recommendedName>
        <fullName evidence="4">SH3 domain-containing protein</fullName>
    </recommendedName>
</protein>
<feature type="region of interest" description="Disordered" evidence="3">
    <location>
        <begin position="1"/>
        <end position="61"/>
    </location>
</feature>
<evidence type="ECO:0000256" key="3">
    <source>
        <dbReference type="SAM" id="MobiDB-lite"/>
    </source>
</evidence>
<keyword evidence="6" id="KW-1185">Reference proteome</keyword>
<organism evidence="5 6">
    <name type="scientific">Candidula unifasciata</name>
    <dbReference type="NCBI Taxonomy" id="100452"/>
    <lineage>
        <taxon>Eukaryota</taxon>
        <taxon>Metazoa</taxon>
        <taxon>Spiralia</taxon>
        <taxon>Lophotrochozoa</taxon>
        <taxon>Mollusca</taxon>
        <taxon>Gastropoda</taxon>
        <taxon>Heterobranchia</taxon>
        <taxon>Euthyneura</taxon>
        <taxon>Panpulmonata</taxon>
        <taxon>Eupulmonata</taxon>
        <taxon>Stylommatophora</taxon>
        <taxon>Helicina</taxon>
        <taxon>Helicoidea</taxon>
        <taxon>Geomitridae</taxon>
        <taxon>Candidula</taxon>
    </lineage>
</organism>
<proteinExistence type="predicted"/>
<dbReference type="InterPro" id="IPR039687">
    <property type="entry name" value="NPHP1"/>
</dbReference>
<feature type="compositionally biased region" description="Basic and acidic residues" evidence="3">
    <location>
        <begin position="47"/>
        <end position="61"/>
    </location>
</feature>
<accession>A0A8S3ZM39</accession>
<evidence type="ECO:0000313" key="5">
    <source>
        <dbReference type="EMBL" id="CAG5128396.1"/>
    </source>
</evidence>
<evidence type="ECO:0000256" key="2">
    <source>
        <dbReference type="PROSITE-ProRule" id="PRU00192"/>
    </source>
</evidence>
<dbReference type="Proteomes" id="UP000678393">
    <property type="component" value="Unassembled WGS sequence"/>
</dbReference>
<feature type="non-terminal residue" evidence="5">
    <location>
        <position position="1"/>
    </location>
</feature>
<feature type="compositionally biased region" description="Acidic residues" evidence="3">
    <location>
        <begin position="8"/>
        <end position="38"/>
    </location>
</feature>
<reference evidence="5" key="1">
    <citation type="submission" date="2021-04" db="EMBL/GenBank/DDBJ databases">
        <authorList>
            <consortium name="Molecular Ecology Group"/>
        </authorList>
    </citation>
    <scope>NUCLEOTIDE SEQUENCE</scope>
</reference>
<feature type="non-terminal residue" evidence="5">
    <location>
        <position position="123"/>
    </location>
</feature>
<dbReference type="CDD" id="cd11770">
    <property type="entry name" value="SH3_Nephrocystin"/>
    <property type="match status" value="1"/>
</dbReference>
<dbReference type="GO" id="GO:0005737">
    <property type="term" value="C:cytoplasm"/>
    <property type="evidence" value="ECO:0007669"/>
    <property type="project" value="TreeGrafter"/>
</dbReference>
<dbReference type="PANTHER" id="PTHR15176">
    <property type="entry name" value="NEPHROCYSTIN"/>
    <property type="match status" value="1"/>
</dbReference>
<dbReference type="InterPro" id="IPR030642">
    <property type="entry name" value="NPHP1_SH3"/>
</dbReference>
<dbReference type="Pfam" id="PF00018">
    <property type="entry name" value="SH3_1"/>
    <property type="match status" value="1"/>
</dbReference>
<dbReference type="SMART" id="SM00326">
    <property type="entry name" value="SH3"/>
    <property type="match status" value="1"/>
</dbReference>